<dbReference type="Proteomes" id="UP000032900">
    <property type="component" value="Unassembled WGS sequence"/>
</dbReference>
<dbReference type="InterPro" id="IPR036005">
    <property type="entry name" value="Creatinase/aminopeptidase-like"/>
</dbReference>
<dbReference type="AlphaFoldDB" id="A0A0E9LXV3"/>
<accession>A0A0E9LXV3</accession>
<dbReference type="PRINTS" id="PR00599">
    <property type="entry name" value="MAPEPTIDASE"/>
</dbReference>
<dbReference type="PANTHER" id="PTHR46112:SF2">
    <property type="entry name" value="XAA-PRO AMINOPEPTIDASE P-RELATED"/>
    <property type="match status" value="1"/>
</dbReference>
<evidence type="ECO:0000313" key="3">
    <source>
        <dbReference type="EMBL" id="GAO29705.1"/>
    </source>
</evidence>
<dbReference type="InterPro" id="IPR001714">
    <property type="entry name" value="Pept_M24_MAP"/>
</dbReference>
<feature type="domain" description="Peptidase M24" evidence="1">
    <location>
        <begin position="144"/>
        <end position="379"/>
    </location>
</feature>
<dbReference type="InterPro" id="IPR029149">
    <property type="entry name" value="Creatin/AminoP/Spt16_N"/>
</dbReference>
<keyword evidence="3" id="KW-0645">Protease</keyword>
<evidence type="ECO:0000259" key="1">
    <source>
        <dbReference type="Pfam" id="PF00557"/>
    </source>
</evidence>
<dbReference type="STRING" id="1236989.JCM15548_11924"/>
<name>A0A0E9LXV3_9BACT</name>
<feature type="domain" description="Creatinase N-terminal" evidence="2">
    <location>
        <begin position="13"/>
        <end position="136"/>
    </location>
</feature>
<dbReference type="InterPro" id="IPR000587">
    <property type="entry name" value="Creatinase_N"/>
</dbReference>
<dbReference type="Pfam" id="PF00557">
    <property type="entry name" value="Peptidase_M24"/>
    <property type="match status" value="1"/>
</dbReference>
<dbReference type="GO" id="GO:0008235">
    <property type="term" value="F:metalloexopeptidase activity"/>
    <property type="evidence" value="ECO:0007669"/>
    <property type="project" value="UniProtKB-ARBA"/>
</dbReference>
<dbReference type="OrthoDB" id="9806388at2"/>
<sequence>MSNQVPLSELNQRLQRFQEQMSLSHPDWEMAVIFSKLNLLYFTGSMPEGMLLIERDKPAKLWVRRSYGRSRDESRFPFIQPMDSYREVAGAYPQIPGVVYLETEFVPLAMYQRFQKHFPFSEFKSLDFQVAMTRSVKSAWELGYMEQAGAIHQRVLEERVPAILREGMSELELAGALYQAMLEEGHQGVARFNMFDTELVVGQIGFGESSLYPTNFNGPGGNYGMGPAMPGLGSRERRLKKGELVFVDMGIGVNGYHSDKTMVYQYGGQLPEEVLAVHQQCVDLQHQIAAQLKPGKVPAEIYESVMAGLSPDFLENFMGYGTRQVKFLGHAIGLTVDELPVLAKGFDEPLQENMVFAVEPKKGIRGIGMVGIENTFVVTPKGGLCITGDHPGMMLV</sequence>
<dbReference type="RefSeq" id="WP_062124163.1">
    <property type="nucleotide sequence ID" value="NZ_BAZW01000012.1"/>
</dbReference>
<dbReference type="Gene3D" id="3.40.350.10">
    <property type="entry name" value="Creatinase/prolidase N-terminal domain"/>
    <property type="match status" value="1"/>
</dbReference>
<proteinExistence type="predicted"/>
<protein>
    <submittedName>
        <fullName evidence="3">Xaa-Pro aminopeptidase</fullName>
    </submittedName>
</protein>
<dbReference type="GO" id="GO:0004177">
    <property type="term" value="F:aminopeptidase activity"/>
    <property type="evidence" value="ECO:0007669"/>
    <property type="project" value="UniProtKB-KW"/>
</dbReference>
<keyword evidence="3" id="KW-0378">Hydrolase</keyword>
<dbReference type="SUPFAM" id="SSF53092">
    <property type="entry name" value="Creatinase/prolidase N-terminal domain"/>
    <property type="match status" value="1"/>
</dbReference>
<evidence type="ECO:0000313" key="4">
    <source>
        <dbReference type="Proteomes" id="UP000032900"/>
    </source>
</evidence>
<dbReference type="PANTHER" id="PTHR46112">
    <property type="entry name" value="AMINOPEPTIDASE"/>
    <property type="match status" value="1"/>
</dbReference>
<dbReference type="CDD" id="cd01066">
    <property type="entry name" value="APP_MetAP"/>
    <property type="match status" value="1"/>
</dbReference>
<dbReference type="InterPro" id="IPR000994">
    <property type="entry name" value="Pept_M24"/>
</dbReference>
<comment type="caution">
    <text evidence="3">The sequence shown here is derived from an EMBL/GenBank/DDBJ whole genome shotgun (WGS) entry which is preliminary data.</text>
</comment>
<dbReference type="SUPFAM" id="SSF55920">
    <property type="entry name" value="Creatinase/aminopeptidase"/>
    <property type="match status" value="1"/>
</dbReference>
<dbReference type="InterPro" id="IPR050659">
    <property type="entry name" value="Peptidase_M24B"/>
</dbReference>
<reference evidence="3 4" key="1">
    <citation type="journal article" date="2015" name="Microbes Environ.">
        <title>Distribution and evolution of nitrogen fixation genes in the phylum bacteroidetes.</title>
        <authorList>
            <person name="Inoue J."/>
            <person name="Oshima K."/>
            <person name="Suda W."/>
            <person name="Sakamoto M."/>
            <person name="Iino T."/>
            <person name="Noda S."/>
            <person name="Hongoh Y."/>
            <person name="Hattori M."/>
            <person name="Ohkuma M."/>
        </authorList>
    </citation>
    <scope>NUCLEOTIDE SEQUENCE [LARGE SCALE GENOMIC DNA]</scope>
    <source>
        <strain evidence="3">JCM 15548</strain>
    </source>
</reference>
<dbReference type="EMBL" id="BAZW01000012">
    <property type="protein sequence ID" value="GAO29705.1"/>
    <property type="molecule type" value="Genomic_DNA"/>
</dbReference>
<organism evidence="3 4">
    <name type="scientific">Geofilum rubicundum JCM 15548</name>
    <dbReference type="NCBI Taxonomy" id="1236989"/>
    <lineage>
        <taxon>Bacteria</taxon>
        <taxon>Pseudomonadati</taxon>
        <taxon>Bacteroidota</taxon>
        <taxon>Bacteroidia</taxon>
        <taxon>Marinilabiliales</taxon>
        <taxon>Marinilabiliaceae</taxon>
        <taxon>Geofilum</taxon>
    </lineage>
</organism>
<dbReference type="Pfam" id="PF01321">
    <property type="entry name" value="Creatinase_N"/>
    <property type="match status" value="1"/>
</dbReference>
<keyword evidence="4" id="KW-1185">Reference proteome</keyword>
<dbReference type="Gene3D" id="3.90.230.10">
    <property type="entry name" value="Creatinase/methionine aminopeptidase superfamily"/>
    <property type="match status" value="1"/>
</dbReference>
<evidence type="ECO:0000259" key="2">
    <source>
        <dbReference type="Pfam" id="PF01321"/>
    </source>
</evidence>
<gene>
    <name evidence="3" type="ORF">JCM15548_11924</name>
</gene>
<keyword evidence="3" id="KW-0031">Aminopeptidase</keyword>